<evidence type="ECO:0000313" key="16">
    <source>
        <dbReference type="EMBL" id="KAF2167032.1"/>
    </source>
</evidence>
<dbReference type="InterPro" id="IPR029070">
    <property type="entry name" value="Chitinase_insertion_sf"/>
</dbReference>
<evidence type="ECO:0000256" key="5">
    <source>
        <dbReference type="ARBA" id="ARBA00022801"/>
    </source>
</evidence>
<dbReference type="EC" id="3.2.1.14" evidence="3"/>
<dbReference type="GO" id="GO:0000272">
    <property type="term" value="P:polysaccharide catabolic process"/>
    <property type="evidence" value="ECO:0007669"/>
    <property type="project" value="UniProtKB-KW"/>
</dbReference>
<organism evidence="16 17">
    <name type="scientific">Zasmidium cellare ATCC 36951</name>
    <dbReference type="NCBI Taxonomy" id="1080233"/>
    <lineage>
        <taxon>Eukaryota</taxon>
        <taxon>Fungi</taxon>
        <taxon>Dikarya</taxon>
        <taxon>Ascomycota</taxon>
        <taxon>Pezizomycotina</taxon>
        <taxon>Dothideomycetes</taxon>
        <taxon>Dothideomycetidae</taxon>
        <taxon>Mycosphaerellales</taxon>
        <taxon>Mycosphaerellaceae</taxon>
        <taxon>Zasmidium</taxon>
    </lineage>
</organism>
<keyword evidence="10" id="KW-0624">Polysaccharide degradation</keyword>
<dbReference type="GO" id="GO:0008843">
    <property type="term" value="F:endochitinase activity"/>
    <property type="evidence" value="ECO:0007669"/>
    <property type="project" value="UniProtKB-EC"/>
</dbReference>
<sequence>MRLANGLSSTSISGILLNVLLEAQVAKTQFVSAISPCPIECDPSGSNPSAWTYYYGFDELNACDGTVIFETNIYNNVTNTKHLYYRACTATGGTVLPDGTAGVKSISDRATVDPARGNASSPSLARRQVLSLNDTTPAAASLQLVSGNNGGDADIAAAQAALDGLGNYIATIENNASTIFARSKSMVAGAYIGSQLDKSSAAAAISKFHDRVGQNSAPSEFAAQSCGTADKTVSADYFGVIYDTSVLTVGTTLRSWDQAGCITGDQSQPWDGVQVQRLSGTRVSIAPEARSILVVRATCNYTQVESGDGCYSVAERCGISQDQLESYNGSSAFCSSLTPDEYACCSAGSLPDFSPQQNPDGSCISYTIQPDDYCAAIAEAHQMTTQDIKNRNNQTWGWQGCGNLFVGMKICLSTGIPPFPANVPNSVCGPQVNNTQATSEPTTWADLNPCPLNACCDIFGQCGITPDFCTADPADTGNPGTAQPGSNGCISNCGTDIISGPPPATFERVASIPERYTIVHWAFANISDSFEPSVTPYEDGWAKFKDQTGFKRVVSFGGWTFSTAGSMPDNRQTFANNLAAFVQNEGIDGIDIDWEYPGAPDDEGEDIPIDSPDSGPNYLAFLKLLRAALPSQCTVSISLPASYYYSKAFPVKDMAPLLDYFIYMTYDLHGQWDYGNKFTNPGCPNDNCLRSQINHTETASALSMLTKAGVPANKIMLGQPLYGRSFQMSQADCITPECTFTGPASGALPGNCTETPGYLSNTEILSIINGGQYSVQQYETTEAGDILVYDDTQWVSWMKGATYDSRSEWAQALGFAGTSDWAIDLNVTGGEDGGGGGGGTGGGSGSGVVSIDPSVYSGSPTVSCQPPCTFVFPPWTLPYTTTITPSPVTTSITEEWPLVTTLSGMVTTTYSSDTTITFPPITTTEVPVSNVEWTDTNAPVFTLTSSVLPPPATLSQESTVVTTSGTTKTIPGIYYVFSLGPYPPPATPTSGQTSTTPAPPPPTGCPFCPPSITGHIGPPGPICIIGCGSLGGGGGGGGGGGCGRPNCNDCIGVGCSNGGDCVGPGCGDNSDDGSGGDGGDNPDDPDDPDDPESSCSSSSTVTDCSVDCNVGPDSDESTYTTSCFSTSCSDHVGCRATGSTTTEETTTACASEPPYTASFGPNGQIPMMGGGGDAGTILVPGYIGANPTYDPSNTGGTGTPTGTSTSTNPPDASATISLSLYSDLSCQNKSTTVTLTSLDVCTNNDIGFMSMLVDSSKGLEDHPTLNVYPDEFCQADPIYQADVLSASCLNEFTQMGGPDECGDTGCTIFYGIEWTAN</sequence>
<dbReference type="PROSITE" id="PS51782">
    <property type="entry name" value="LYSM"/>
    <property type="match status" value="2"/>
</dbReference>
<dbReference type="PANTHER" id="PTHR47700:SF2">
    <property type="entry name" value="CHITINASE"/>
    <property type="match status" value="1"/>
</dbReference>
<comment type="similarity">
    <text evidence="2">Belongs to the glycosyl hydrolase 18 family. Chitinase class V subfamily.</text>
</comment>
<dbReference type="SUPFAM" id="SSF57016">
    <property type="entry name" value="Plant lectins/antimicrobial peptides"/>
    <property type="match status" value="1"/>
</dbReference>
<evidence type="ECO:0000256" key="7">
    <source>
        <dbReference type="ARBA" id="ARBA00023026"/>
    </source>
</evidence>
<evidence type="ECO:0000259" key="15">
    <source>
        <dbReference type="PROSITE" id="PS51910"/>
    </source>
</evidence>
<dbReference type="InterPro" id="IPR001223">
    <property type="entry name" value="Glyco_hydro18_cat"/>
</dbReference>
<dbReference type="PANTHER" id="PTHR47700">
    <property type="entry name" value="V CHITINASE, PUTATIVE (AFU_ORTHOLOGUE AFUA_6G13720)-RELATED"/>
    <property type="match status" value="1"/>
</dbReference>
<dbReference type="InterPro" id="IPR017853">
    <property type="entry name" value="GH"/>
</dbReference>
<feature type="domain" description="GH18" evidence="15">
    <location>
        <begin position="484"/>
        <end position="858"/>
    </location>
</feature>
<dbReference type="InterPro" id="IPR053214">
    <property type="entry name" value="LysM12-like"/>
</dbReference>
<dbReference type="PROSITE" id="PS51910">
    <property type="entry name" value="GH18_2"/>
    <property type="match status" value="1"/>
</dbReference>
<comment type="catalytic activity">
    <reaction evidence="1">
        <text>Random endo-hydrolysis of N-acetyl-beta-D-glucosaminide (1-&gt;4)-beta-linkages in chitin and chitodextrins.</text>
        <dbReference type="EC" id="3.2.1.14"/>
    </reaction>
</comment>
<dbReference type="InterPro" id="IPR001579">
    <property type="entry name" value="Glyco_hydro_18_chit_AS"/>
</dbReference>
<gene>
    <name evidence="16" type="ORF">M409DRAFT_22470</name>
</gene>
<keyword evidence="8" id="KW-0119">Carbohydrate metabolism</keyword>
<dbReference type="SUPFAM" id="SSF51445">
    <property type="entry name" value="(Trans)glycosidases"/>
    <property type="match status" value="1"/>
</dbReference>
<proteinExistence type="inferred from homology"/>
<dbReference type="Proteomes" id="UP000799537">
    <property type="component" value="Unassembled WGS sequence"/>
</dbReference>
<dbReference type="CDD" id="cd00035">
    <property type="entry name" value="ChtBD1"/>
    <property type="match status" value="1"/>
</dbReference>
<dbReference type="CDD" id="cd00118">
    <property type="entry name" value="LysM"/>
    <property type="match status" value="2"/>
</dbReference>
<keyword evidence="7" id="KW-0843">Virulence</keyword>
<evidence type="ECO:0000256" key="13">
    <source>
        <dbReference type="SAM" id="SignalP"/>
    </source>
</evidence>
<dbReference type="SMART" id="SM00257">
    <property type="entry name" value="LysM"/>
    <property type="match status" value="2"/>
</dbReference>
<dbReference type="Gene3D" id="3.20.20.80">
    <property type="entry name" value="Glycosidases"/>
    <property type="match status" value="1"/>
</dbReference>
<dbReference type="InterPro" id="IPR011583">
    <property type="entry name" value="Chitinase_II/V-like_cat"/>
</dbReference>
<evidence type="ECO:0000256" key="2">
    <source>
        <dbReference type="ARBA" id="ARBA00008682"/>
    </source>
</evidence>
<dbReference type="EMBL" id="ML993594">
    <property type="protein sequence ID" value="KAF2167032.1"/>
    <property type="molecule type" value="Genomic_DNA"/>
</dbReference>
<feature type="region of interest" description="Disordered" evidence="12">
    <location>
        <begin position="1188"/>
        <end position="1210"/>
    </location>
</feature>
<feature type="domain" description="LysM" evidence="14">
    <location>
        <begin position="300"/>
        <end position="345"/>
    </location>
</feature>
<feature type="compositionally biased region" description="Low complexity" evidence="12">
    <location>
        <begin position="1200"/>
        <end position="1210"/>
    </location>
</feature>
<evidence type="ECO:0000256" key="8">
    <source>
        <dbReference type="ARBA" id="ARBA00023277"/>
    </source>
</evidence>
<keyword evidence="5 11" id="KW-0378">Hydrolase</keyword>
<dbReference type="Pfam" id="PF01476">
    <property type="entry name" value="LysM"/>
    <property type="match status" value="2"/>
</dbReference>
<dbReference type="PROSITE" id="PS01095">
    <property type="entry name" value="GH18_1"/>
    <property type="match status" value="1"/>
</dbReference>
<dbReference type="GO" id="GO:0008061">
    <property type="term" value="F:chitin binding"/>
    <property type="evidence" value="ECO:0007669"/>
    <property type="project" value="UniProtKB-KW"/>
</dbReference>
<evidence type="ECO:0000256" key="9">
    <source>
        <dbReference type="ARBA" id="ARBA00023295"/>
    </source>
</evidence>
<feature type="region of interest" description="Disordered" evidence="12">
    <location>
        <begin position="1072"/>
        <end position="1103"/>
    </location>
</feature>
<keyword evidence="13" id="KW-0732">Signal</keyword>
<evidence type="ECO:0000313" key="17">
    <source>
        <dbReference type="Proteomes" id="UP000799537"/>
    </source>
</evidence>
<dbReference type="SMART" id="SM00636">
    <property type="entry name" value="Glyco_18"/>
    <property type="match status" value="1"/>
</dbReference>
<evidence type="ECO:0000256" key="11">
    <source>
        <dbReference type="RuleBase" id="RU000489"/>
    </source>
</evidence>
<reference evidence="16" key="1">
    <citation type="journal article" date="2020" name="Stud. Mycol.">
        <title>101 Dothideomycetes genomes: a test case for predicting lifestyles and emergence of pathogens.</title>
        <authorList>
            <person name="Haridas S."/>
            <person name="Albert R."/>
            <person name="Binder M."/>
            <person name="Bloem J."/>
            <person name="Labutti K."/>
            <person name="Salamov A."/>
            <person name="Andreopoulos B."/>
            <person name="Baker S."/>
            <person name="Barry K."/>
            <person name="Bills G."/>
            <person name="Bluhm B."/>
            <person name="Cannon C."/>
            <person name="Castanera R."/>
            <person name="Culley D."/>
            <person name="Daum C."/>
            <person name="Ezra D."/>
            <person name="Gonzalez J."/>
            <person name="Henrissat B."/>
            <person name="Kuo A."/>
            <person name="Liang C."/>
            <person name="Lipzen A."/>
            <person name="Lutzoni F."/>
            <person name="Magnuson J."/>
            <person name="Mondo S."/>
            <person name="Nolan M."/>
            <person name="Ohm R."/>
            <person name="Pangilinan J."/>
            <person name="Park H.-J."/>
            <person name="Ramirez L."/>
            <person name="Alfaro M."/>
            <person name="Sun H."/>
            <person name="Tritt A."/>
            <person name="Yoshinaga Y."/>
            <person name="Zwiers L.-H."/>
            <person name="Turgeon B."/>
            <person name="Goodwin S."/>
            <person name="Spatafora J."/>
            <person name="Crous P."/>
            <person name="Grigoriev I."/>
        </authorList>
    </citation>
    <scope>NUCLEOTIDE SEQUENCE</scope>
    <source>
        <strain evidence="16">ATCC 36951</strain>
    </source>
</reference>
<evidence type="ECO:0000256" key="3">
    <source>
        <dbReference type="ARBA" id="ARBA00012729"/>
    </source>
</evidence>
<evidence type="ECO:0000259" key="14">
    <source>
        <dbReference type="PROSITE" id="PS51782"/>
    </source>
</evidence>
<dbReference type="InterPro" id="IPR036861">
    <property type="entry name" value="Endochitinase-like_sf"/>
</dbReference>
<dbReference type="SUPFAM" id="SSF54556">
    <property type="entry name" value="Chitinase insertion domain"/>
    <property type="match status" value="1"/>
</dbReference>
<dbReference type="Pfam" id="PF00704">
    <property type="entry name" value="Glyco_hydro_18"/>
    <property type="match status" value="1"/>
</dbReference>
<dbReference type="SUPFAM" id="SSF54106">
    <property type="entry name" value="LysM domain"/>
    <property type="match status" value="2"/>
</dbReference>
<name>A0A6A6CM79_ZASCE</name>
<protein>
    <recommendedName>
        <fullName evidence="3">chitinase</fullName>
        <ecNumber evidence="3">3.2.1.14</ecNumber>
    </recommendedName>
</protein>
<keyword evidence="6" id="KW-0146">Chitin degradation</keyword>
<dbReference type="GeneID" id="54559620"/>
<evidence type="ECO:0000256" key="4">
    <source>
        <dbReference type="ARBA" id="ARBA00022669"/>
    </source>
</evidence>
<keyword evidence="4" id="KW-0147">Chitin-binding</keyword>
<dbReference type="InterPro" id="IPR036779">
    <property type="entry name" value="LysM_dom_sf"/>
</dbReference>
<evidence type="ECO:0000256" key="10">
    <source>
        <dbReference type="ARBA" id="ARBA00023326"/>
    </source>
</evidence>
<keyword evidence="9 11" id="KW-0326">Glycosidase</keyword>
<dbReference type="Gene3D" id="3.10.350.10">
    <property type="entry name" value="LysM domain"/>
    <property type="match status" value="2"/>
</dbReference>
<evidence type="ECO:0000256" key="12">
    <source>
        <dbReference type="SAM" id="MobiDB-lite"/>
    </source>
</evidence>
<dbReference type="RefSeq" id="XP_033667921.1">
    <property type="nucleotide sequence ID" value="XM_033806348.1"/>
</dbReference>
<evidence type="ECO:0000256" key="1">
    <source>
        <dbReference type="ARBA" id="ARBA00000822"/>
    </source>
</evidence>
<keyword evidence="17" id="KW-1185">Reference proteome</keyword>
<dbReference type="Gene3D" id="3.10.50.10">
    <property type="match status" value="1"/>
</dbReference>
<accession>A0A6A6CM79</accession>
<dbReference type="InterPro" id="IPR018392">
    <property type="entry name" value="LysM"/>
</dbReference>
<feature type="chain" id="PRO_5025666372" description="chitinase" evidence="13">
    <location>
        <begin position="29"/>
        <end position="1317"/>
    </location>
</feature>
<feature type="domain" description="LysM" evidence="14">
    <location>
        <begin position="364"/>
        <end position="412"/>
    </location>
</feature>
<feature type="signal peptide" evidence="13">
    <location>
        <begin position="1"/>
        <end position="28"/>
    </location>
</feature>
<feature type="compositionally biased region" description="Acidic residues" evidence="12">
    <location>
        <begin position="1080"/>
        <end position="1092"/>
    </location>
</feature>
<dbReference type="OrthoDB" id="73875at2759"/>
<evidence type="ECO:0000256" key="6">
    <source>
        <dbReference type="ARBA" id="ARBA00023024"/>
    </source>
</evidence>
<dbReference type="GO" id="GO:0006032">
    <property type="term" value="P:chitin catabolic process"/>
    <property type="evidence" value="ECO:0007669"/>
    <property type="project" value="UniProtKB-KW"/>
</dbReference>